<accession>A0A8X7T480</accession>
<feature type="region of interest" description="Disordered" evidence="1">
    <location>
        <begin position="742"/>
        <end position="830"/>
    </location>
</feature>
<name>A0A8X7T480_9BASI</name>
<feature type="compositionally biased region" description="Polar residues" evidence="1">
    <location>
        <begin position="184"/>
        <end position="194"/>
    </location>
</feature>
<feature type="compositionally biased region" description="Low complexity" evidence="1">
    <location>
        <begin position="1012"/>
        <end position="1031"/>
    </location>
</feature>
<dbReference type="AlphaFoldDB" id="A0A8X7T480"/>
<feature type="region of interest" description="Disordered" evidence="1">
    <location>
        <begin position="487"/>
        <end position="537"/>
    </location>
</feature>
<feature type="compositionally biased region" description="Polar residues" evidence="1">
    <location>
        <begin position="405"/>
        <end position="416"/>
    </location>
</feature>
<comment type="caution">
    <text evidence="2">The sequence shown here is derived from an EMBL/GenBank/DDBJ whole genome shotgun (WGS) entry which is preliminary data.</text>
</comment>
<feature type="compositionally biased region" description="Low complexity" evidence="1">
    <location>
        <begin position="850"/>
        <end position="864"/>
    </location>
</feature>
<feature type="compositionally biased region" description="Low complexity" evidence="1">
    <location>
        <begin position="903"/>
        <end position="933"/>
    </location>
</feature>
<feature type="compositionally biased region" description="Polar residues" evidence="1">
    <location>
        <begin position="677"/>
        <end position="686"/>
    </location>
</feature>
<dbReference type="EMBL" id="LWDG02000162">
    <property type="protein sequence ID" value="KAE8268272.1"/>
    <property type="molecule type" value="Genomic_DNA"/>
</dbReference>
<feature type="compositionally biased region" description="Polar residues" evidence="1">
    <location>
        <begin position="774"/>
        <end position="795"/>
    </location>
</feature>
<keyword evidence="3" id="KW-1185">Reference proteome</keyword>
<evidence type="ECO:0000313" key="3">
    <source>
        <dbReference type="Proteomes" id="UP000078113"/>
    </source>
</evidence>
<evidence type="ECO:0000313" key="2">
    <source>
        <dbReference type="EMBL" id="KAE8268272.1"/>
    </source>
</evidence>
<feature type="region of interest" description="Disordered" evidence="1">
    <location>
        <begin position="399"/>
        <end position="475"/>
    </location>
</feature>
<evidence type="ECO:0000256" key="1">
    <source>
        <dbReference type="SAM" id="MobiDB-lite"/>
    </source>
</evidence>
<dbReference type="Proteomes" id="UP000078113">
    <property type="component" value="Unassembled WGS sequence"/>
</dbReference>
<reference evidence="2" key="2">
    <citation type="journal article" date="2019" name="IMA Fungus">
        <title>Genome sequencing and comparison of five Tilletia species to identify candidate genes for the detection of regulated species infecting wheat.</title>
        <authorList>
            <person name="Nguyen H.D.T."/>
            <person name="Sultana T."/>
            <person name="Kesanakurti P."/>
            <person name="Hambleton S."/>
        </authorList>
    </citation>
    <scope>NUCLEOTIDE SEQUENCE</scope>
    <source>
        <strain evidence="2">DAOMC 236422</strain>
    </source>
</reference>
<feature type="compositionally biased region" description="Polar residues" evidence="1">
    <location>
        <begin position="487"/>
        <end position="530"/>
    </location>
</feature>
<feature type="compositionally biased region" description="Polar residues" evidence="1">
    <location>
        <begin position="942"/>
        <end position="958"/>
    </location>
</feature>
<sequence>MYMRDQHHPPPPKRPPPPPPTSLYHKALLPASGHENGGGGGVGSGRGRGGVSSTQGMRHASGPARVSAAQALAQVGIQRCDAVPMKEAWSRYGFRGANSNAHIGGDGFGGAGGPIGVHEPPSRGGSVVAISASQVGASHAGTHDLERMGIRVPRYGTPSNASSIGALPQGIAVLPTRELPWSSPPLSTTGSTMSRPGPMRPPDRATTPMTYRPGPSPGHQRVPSLAYSATSRLQYQAQSTFSPQYHQEYQAVPSQQQPLWRQSIPTHYEHTPSTSAAKMHDRMLQQQWANHRGSAPQLHQQYPPSQRDFYYANHHNQPRPAQPLRQAFGPPTMLPAAALPGATVSRQSSSYSHSTTSSASVASILSGPLRLKPGQLVPRCLSSAAGSCSSSDISGFSPPGRMISFSDQRWAPSSQPRKLHSPPRAVMTDPPKTVSRPTLRVANPSSTSSSRQRQRPRMPQKQLSTSSQETLQGPDDQISELISLYRNRSIQQSTRGRQTRASTPDSTSRSMSIRSLHNAESASDGDSQSKAGRRSEATRGLGIAFAQGYTGRRNASACVTSAAAAARARVQARRTGKELDATLAELLSPADFVAPERRSSLVRAHNAEVRPTSAVEEDQDMTLSPPPPPPPGRRRNAITKQAALQTPPTKESVLQGESGRNSKPKKKSNAQKESPVDASSQQSSPRIGSELEAALRMMRTPSVRKAGQEIDFTDERTFTEPGKLGLLSEAKAEQRPILLQPVFTASKAKMPKKEKEEKKFGKQRLDGRAPLSAAQRNKPVSTPTLPLMSVTSSIVTRKEARIPRPTQALAKTGPGQRLTRPTAASEQVGTVAPLRIRPKVAISSTMSRISSKGVSKGTTKSQGSVSTVRPTSPSKSRGKAPSLLPVVKASGATKAASRLPVLSTRSSNTSVATTTTTATTTTRRGVRVPTAPVSQKMKVTDSEASVYSQQSASRSPSLLSDAEGFDASASAMRVVENALARALRGGLVSGHSSSDSLGGSTTVGDSGEEYASSSTSTLLRMSSSTSISSDDTIAERPQSKTLHQKLAKATSRSMHVSASKLSENSCLTTTTVRSGLSAASRLPVPVRKRLPPSKLVHQMRLAAAAVAA</sequence>
<feature type="compositionally biased region" description="Polar residues" evidence="1">
    <location>
        <begin position="638"/>
        <end position="649"/>
    </location>
</feature>
<feature type="compositionally biased region" description="Gly residues" evidence="1">
    <location>
        <begin position="35"/>
        <end position="50"/>
    </location>
</feature>
<feature type="compositionally biased region" description="Polar residues" evidence="1">
    <location>
        <begin position="865"/>
        <end position="875"/>
    </location>
</feature>
<proteinExistence type="predicted"/>
<reference evidence="2" key="1">
    <citation type="submission" date="2016-04" db="EMBL/GenBank/DDBJ databases">
        <authorList>
            <person name="Nguyen H.D."/>
            <person name="Samba Siva P."/>
            <person name="Cullis J."/>
            <person name="Levesque C.A."/>
            <person name="Hambleton S."/>
        </authorList>
    </citation>
    <scope>NUCLEOTIDE SEQUENCE</scope>
    <source>
        <strain evidence="2">DAOMC 236422</strain>
    </source>
</reference>
<gene>
    <name evidence="2" type="ORF">A4X09_0g4070</name>
</gene>
<organism evidence="2 3">
    <name type="scientific">Tilletia walkeri</name>
    <dbReference type="NCBI Taxonomy" id="117179"/>
    <lineage>
        <taxon>Eukaryota</taxon>
        <taxon>Fungi</taxon>
        <taxon>Dikarya</taxon>
        <taxon>Basidiomycota</taxon>
        <taxon>Ustilaginomycotina</taxon>
        <taxon>Exobasidiomycetes</taxon>
        <taxon>Tilletiales</taxon>
        <taxon>Tilletiaceae</taxon>
        <taxon>Tilletia</taxon>
    </lineage>
</organism>
<feature type="compositionally biased region" description="Basic and acidic residues" evidence="1">
    <location>
        <begin position="751"/>
        <end position="767"/>
    </location>
</feature>
<feature type="region of interest" description="Disordered" evidence="1">
    <location>
        <begin position="178"/>
        <end position="201"/>
    </location>
</feature>
<feature type="compositionally biased region" description="Low complexity" evidence="1">
    <location>
        <begin position="987"/>
        <end position="1005"/>
    </location>
</feature>
<feature type="region of interest" description="Disordered" evidence="1">
    <location>
        <begin position="603"/>
        <end position="694"/>
    </location>
</feature>
<feature type="region of interest" description="Disordered" evidence="1">
    <location>
        <begin position="843"/>
        <end position="960"/>
    </location>
</feature>
<feature type="region of interest" description="Disordered" evidence="1">
    <location>
        <begin position="1"/>
        <end position="65"/>
    </location>
</feature>
<feature type="compositionally biased region" description="Pro residues" evidence="1">
    <location>
        <begin position="12"/>
        <end position="21"/>
    </location>
</feature>
<protein>
    <submittedName>
        <fullName evidence="2">Uncharacterized protein</fullName>
    </submittedName>
</protein>
<feature type="region of interest" description="Disordered" evidence="1">
    <location>
        <begin position="987"/>
        <end position="1056"/>
    </location>
</feature>